<proteinExistence type="predicted"/>
<gene>
    <name evidence="3" type="ORF">GCM10010992_06080</name>
</gene>
<dbReference type="Proteomes" id="UP000620064">
    <property type="component" value="Unassembled WGS sequence"/>
</dbReference>
<name>A0ABQ2NHD4_9FLAO</name>
<organism evidence="3 4">
    <name type="scientific">Cloacibacterium rupense</name>
    <dbReference type="NCBI Taxonomy" id="517423"/>
    <lineage>
        <taxon>Bacteria</taxon>
        <taxon>Pseudomonadati</taxon>
        <taxon>Bacteroidota</taxon>
        <taxon>Flavobacteriia</taxon>
        <taxon>Flavobacteriales</taxon>
        <taxon>Weeksellaceae</taxon>
    </lineage>
</organism>
<evidence type="ECO:0000256" key="1">
    <source>
        <dbReference type="ARBA" id="ARBA00022729"/>
    </source>
</evidence>
<dbReference type="InterPro" id="IPR026444">
    <property type="entry name" value="Secre_tail"/>
</dbReference>
<dbReference type="Pfam" id="PF18962">
    <property type="entry name" value="Por_Secre_tail"/>
    <property type="match status" value="1"/>
</dbReference>
<evidence type="ECO:0000259" key="2">
    <source>
        <dbReference type="Pfam" id="PF18962"/>
    </source>
</evidence>
<sequence>MKNFYIIIIFLIFGKIVAAPTVTVAPLSGVQDVNSTKSVVYFQVNFSEPVAGFTATDVVIYGSANPIKAFIKPKDLIIAETQNFIVGVMGMNATGTVSMFIPSNAAGSLSEGIGNVVSNDATVNYSIPLLGFSINVGNTINYSMNNFFTKFHFYPSSQCNTQTITFSTDGIASNQYGLRYVNNTSSGVCVDVKVYKLGAFCPEFNVYKDFLPTNNTEQVTQWIAGEAFTDYQYVRNGHTYRTASFFVNPGQTFYVMANSPDSDFFIQVNNLPLSSLNYLSIDENTTKNKVKIYPNPVKDFLNIDAKNIDWIKIYDVSGKLVKTFSKQSKINISELPKGNYLTEISENGKISKQKFIKY</sequence>
<keyword evidence="1" id="KW-0732">Signal</keyword>
<dbReference type="EMBL" id="BMLV01000001">
    <property type="protein sequence ID" value="GGP02290.1"/>
    <property type="molecule type" value="Genomic_DNA"/>
</dbReference>
<evidence type="ECO:0000313" key="3">
    <source>
        <dbReference type="EMBL" id="GGP02290.1"/>
    </source>
</evidence>
<protein>
    <recommendedName>
        <fullName evidence="2">Secretion system C-terminal sorting domain-containing protein</fullName>
    </recommendedName>
</protein>
<dbReference type="NCBIfam" id="TIGR04183">
    <property type="entry name" value="Por_Secre_tail"/>
    <property type="match status" value="1"/>
</dbReference>
<comment type="caution">
    <text evidence="3">The sequence shown here is derived from an EMBL/GenBank/DDBJ whole genome shotgun (WGS) entry which is preliminary data.</text>
</comment>
<dbReference type="RefSeq" id="WP_188616603.1">
    <property type="nucleotide sequence ID" value="NZ_BMLV01000001.1"/>
</dbReference>
<keyword evidence="4" id="KW-1185">Reference proteome</keyword>
<evidence type="ECO:0000313" key="4">
    <source>
        <dbReference type="Proteomes" id="UP000620064"/>
    </source>
</evidence>
<accession>A0ABQ2NHD4</accession>
<feature type="domain" description="Secretion system C-terminal sorting" evidence="2">
    <location>
        <begin position="292"/>
        <end position="356"/>
    </location>
</feature>
<reference evidence="4" key="1">
    <citation type="journal article" date="2019" name="Int. J. Syst. Evol. Microbiol.">
        <title>The Global Catalogue of Microorganisms (GCM) 10K type strain sequencing project: providing services to taxonomists for standard genome sequencing and annotation.</title>
        <authorList>
            <consortium name="The Broad Institute Genomics Platform"/>
            <consortium name="The Broad Institute Genome Sequencing Center for Infectious Disease"/>
            <person name="Wu L."/>
            <person name="Ma J."/>
        </authorList>
    </citation>
    <scope>NUCLEOTIDE SEQUENCE [LARGE SCALE GENOMIC DNA]</scope>
    <source>
        <strain evidence="4">CGMCC 1.7656</strain>
    </source>
</reference>